<dbReference type="Gene3D" id="1.10.340.30">
    <property type="entry name" value="Hypothetical protein, domain 2"/>
    <property type="match status" value="1"/>
</dbReference>
<evidence type="ECO:0000313" key="17">
    <source>
        <dbReference type="EMBL" id="QDZ00525.1"/>
    </source>
</evidence>
<keyword evidence="12" id="KW-0234">DNA repair</keyword>
<dbReference type="PANTHER" id="PTHR42944">
    <property type="entry name" value="ADENINE DNA GLYCOSYLASE"/>
    <property type="match status" value="1"/>
</dbReference>
<evidence type="ECO:0000256" key="15">
    <source>
        <dbReference type="SAM" id="MobiDB-lite"/>
    </source>
</evidence>
<dbReference type="Proteomes" id="UP000321389">
    <property type="component" value="Chromosome"/>
</dbReference>
<dbReference type="KEGG" id="niy:FQ775_09100"/>
<dbReference type="GO" id="GO:0032357">
    <property type="term" value="F:oxidized purine DNA binding"/>
    <property type="evidence" value="ECO:0007669"/>
    <property type="project" value="TreeGrafter"/>
</dbReference>
<evidence type="ECO:0000256" key="2">
    <source>
        <dbReference type="ARBA" id="ARBA00002933"/>
    </source>
</evidence>
<comment type="function">
    <text evidence="2">Adenine glycosylase active on G-A mispairs. MutY also corrects error-prone DNA synthesis past GO lesions which are due to the oxidatively damaged form of guanine: 7,8-dihydro-8-oxoguanine (8-oxo-dGTP).</text>
</comment>
<keyword evidence="6" id="KW-0004">4Fe-4S</keyword>
<evidence type="ECO:0000256" key="6">
    <source>
        <dbReference type="ARBA" id="ARBA00022485"/>
    </source>
</evidence>
<evidence type="ECO:0000256" key="1">
    <source>
        <dbReference type="ARBA" id="ARBA00000843"/>
    </source>
</evidence>
<comment type="similarity">
    <text evidence="3 14">Belongs to the Nth/MutY family.</text>
</comment>
<dbReference type="GO" id="GO:0006298">
    <property type="term" value="P:mismatch repair"/>
    <property type="evidence" value="ECO:0007669"/>
    <property type="project" value="TreeGrafter"/>
</dbReference>
<dbReference type="Pfam" id="PF10576">
    <property type="entry name" value="EndIII_4Fe-2S"/>
    <property type="match status" value="1"/>
</dbReference>
<dbReference type="CDD" id="cd03431">
    <property type="entry name" value="NUDIX_DNA_Glycosylase_C-MutY"/>
    <property type="match status" value="1"/>
</dbReference>
<dbReference type="InterPro" id="IPR003651">
    <property type="entry name" value="Endonuclease3_FeS-loop_motif"/>
</dbReference>
<evidence type="ECO:0000256" key="13">
    <source>
        <dbReference type="ARBA" id="ARBA00023295"/>
    </source>
</evidence>
<evidence type="ECO:0000256" key="3">
    <source>
        <dbReference type="ARBA" id="ARBA00008343"/>
    </source>
</evidence>
<evidence type="ECO:0000256" key="10">
    <source>
        <dbReference type="ARBA" id="ARBA00023004"/>
    </source>
</evidence>
<keyword evidence="11" id="KW-0411">Iron-sulfur</keyword>
<name>A0A5B8KY20_9HYPH</name>
<evidence type="ECO:0000256" key="5">
    <source>
        <dbReference type="ARBA" id="ARBA00022023"/>
    </source>
</evidence>
<dbReference type="InterPro" id="IPR003265">
    <property type="entry name" value="HhH-GPD_domain"/>
</dbReference>
<dbReference type="InterPro" id="IPR029119">
    <property type="entry name" value="MutY_C"/>
</dbReference>
<evidence type="ECO:0000256" key="9">
    <source>
        <dbReference type="ARBA" id="ARBA00022801"/>
    </source>
</evidence>
<organism evidence="17 18">
    <name type="scientific">Nitratireductor mangrovi</name>
    <dbReference type="NCBI Taxonomy" id="2599600"/>
    <lineage>
        <taxon>Bacteria</taxon>
        <taxon>Pseudomonadati</taxon>
        <taxon>Pseudomonadota</taxon>
        <taxon>Alphaproteobacteria</taxon>
        <taxon>Hyphomicrobiales</taxon>
        <taxon>Phyllobacteriaceae</taxon>
        <taxon>Nitratireductor</taxon>
    </lineage>
</organism>
<evidence type="ECO:0000256" key="4">
    <source>
        <dbReference type="ARBA" id="ARBA00012045"/>
    </source>
</evidence>
<evidence type="ECO:0000256" key="12">
    <source>
        <dbReference type="ARBA" id="ARBA00023204"/>
    </source>
</evidence>
<dbReference type="InterPro" id="IPR023170">
    <property type="entry name" value="HhH_base_excis_C"/>
</dbReference>
<dbReference type="SUPFAM" id="SSF55811">
    <property type="entry name" value="Nudix"/>
    <property type="match status" value="1"/>
</dbReference>
<keyword evidence="7" id="KW-0479">Metal-binding</keyword>
<keyword evidence="9" id="KW-0378">Hydrolase</keyword>
<feature type="domain" description="HhH-GPD" evidence="16">
    <location>
        <begin position="69"/>
        <end position="218"/>
    </location>
</feature>
<evidence type="ECO:0000313" key="18">
    <source>
        <dbReference type="Proteomes" id="UP000321389"/>
    </source>
</evidence>
<dbReference type="FunFam" id="1.10.340.30:FF:000002">
    <property type="entry name" value="Adenine DNA glycosylase"/>
    <property type="match status" value="1"/>
</dbReference>
<dbReference type="SMART" id="SM00478">
    <property type="entry name" value="ENDO3c"/>
    <property type="match status" value="1"/>
</dbReference>
<dbReference type="AlphaFoldDB" id="A0A5B8KY20"/>
<accession>A0A5B8KY20</accession>
<sequence length="385" mass="42382">MPSSPPPEYPSRTPMTSPARARSPRGDFAARLLAWYDRHHRHLPWRIPPRAMAAGERPDPYQIWLSEIMLQQTTVAAVKPYFETFVRRWPTVEALAAAESDEIMKAWAGLGYYSRARNLKRCAETVAAADGGRFPETMAALRELPGIGDYTSAAIAAIAFDEPAAVVDGNVERVVTRLEAIERPVREAKQDIRGIVQTLVPPSRPGDFAQAMMDLGATICTPRRPACAICPVSDDCKARLNGDPERFPLKPPRAERPQRLGAAFVAERADGAILLRKRPTKGLLGGMSEVPTSGWSARIDGDDRVDAAPFDARWRPAGSVQHVFTHFALTLSVYHARHDGSAPPDWWWAPRADIHSEALPTVMKKVIEAAIPGAIRKPTRNGASR</sequence>
<keyword evidence="10 14" id="KW-0408">Iron</keyword>
<dbReference type="GO" id="GO:0000701">
    <property type="term" value="F:purine-specific mismatch base pair DNA N-glycosylase activity"/>
    <property type="evidence" value="ECO:0007669"/>
    <property type="project" value="UniProtKB-EC"/>
</dbReference>
<dbReference type="GO" id="GO:0035485">
    <property type="term" value="F:adenine/guanine mispair binding"/>
    <property type="evidence" value="ECO:0007669"/>
    <property type="project" value="TreeGrafter"/>
</dbReference>
<dbReference type="EMBL" id="CP042301">
    <property type="protein sequence ID" value="QDZ00525.1"/>
    <property type="molecule type" value="Genomic_DNA"/>
</dbReference>
<dbReference type="PROSITE" id="PS00764">
    <property type="entry name" value="ENDONUCLEASE_III_1"/>
    <property type="match status" value="1"/>
</dbReference>
<dbReference type="GO" id="GO:0034039">
    <property type="term" value="F:8-oxo-7,8-dihydroguanine DNA N-glycosylase activity"/>
    <property type="evidence" value="ECO:0007669"/>
    <property type="project" value="TreeGrafter"/>
</dbReference>
<dbReference type="EC" id="3.2.2.31" evidence="4 14"/>
<evidence type="ECO:0000256" key="11">
    <source>
        <dbReference type="ARBA" id="ARBA00023014"/>
    </source>
</evidence>
<dbReference type="GO" id="GO:0051539">
    <property type="term" value="F:4 iron, 4 sulfur cluster binding"/>
    <property type="evidence" value="ECO:0007669"/>
    <property type="project" value="UniProtKB-UniRule"/>
</dbReference>
<evidence type="ECO:0000256" key="8">
    <source>
        <dbReference type="ARBA" id="ARBA00022763"/>
    </source>
</evidence>
<dbReference type="Pfam" id="PF00730">
    <property type="entry name" value="HhH-GPD"/>
    <property type="match status" value="1"/>
</dbReference>
<keyword evidence="13 14" id="KW-0326">Glycosidase</keyword>
<dbReference type="Gene3D" id="3.90.79.10">
    <property type="entry name" value="Nucleoside Triphosphate Pyrophosphohydrolase"/>
    <property type="match status" value="1"/>
</dbReference>
<evidence type="ECO:0000259" key="16">
    <source>
        <dbReference type="SMART" id="SM00478"/>
    </source>
</evidence>
<dbReference type="OrthoDB" id="9802365at2"/>
<dbReference type="Pfam" id="PF14815">
    <property type="entry name" value="NUDIX_4"/>
    <property type="match status" value="1"/>
</dbReference>
<dbReference type="GO" id="GO:0006284">
    <property type="term" value="P:base-excision repair"/>
    <property type="evidence" value="ECO:0007669"/>
    <property type="project" value="UniProtKB-UniRule"/>
</dbReference>
<feature type="region of interest" description="Disordered" evidence="15">
    <location>
        <begin position="1"/>
        <end position="23"/>
    </location>
</feature>
<dbReference type="InterPro" id="IPR004035">
    <property type="entry name" value="Endouclease-III_FeS-bd_BS"/>
</dbReference>
<dbReference type="SMART" id="SM00525">
    <property type="entry name" value="FES"/>
    <property type="match status" value="1"/>
</dbReference>
<dbReference type="InterPro" id="IPR005760">
    <property type="entry name" value="A/G_AdeGlyc_MutY"/>
</dbReference>
<protein>
    <recommendedName>
        <fullName evidence="5 14">Adenine DNA glycosylase</fullName>
        <ecNumber evidence="4 14">3.2.2.31</ecNumber>
    </recommendedName>
</protein>
<keyword evidence="18" id="KW-1185">Reference proteome</keyword>
<comment type="cofactor">
    <cofactor evidence="14">
        <name>[4Fe-4S] cluster</name>
        <dbReference type="ChEBI" id="CHEBI:49883"/>
    </cofactor>
    <text evidence="14">Binds 1 [4Fe-4S] cluster.</text>
</comment>
<evidence type="ECO:0000256" key="14">
    <source>
        <dbReference type="RuleBase" id="RU365096"/>
    </source>
</evidence>
<gene>
    <name evidence="17" type="primary">mutY</name>
    <name evidence="17" type="ORF">FQ775_09100</name>
</gene>
<proteinExistence type="inferred from homology"/>
<dbReference type="Gene3D" id="1.10.1670.10">
    <property type="entry name" value="Helix-hairpin-Helix base-excision DNA repair enzymes (C-terminal)"/>
    <property type="match status" value="1"/>
</dbReference>
<evidence type="ECO:0000256" key="7">
    <source>
        <dbReference type="ARBA" id="ARBA00022723"/>
    </source>
</evidence>
<dbReference type="InterPro" id="IPR011257">
    <property type="entry name" value="DNA_glycosylase"/>
</dbReference>
<dbReference type="PANTHER" id="PTHR42944:SF1">
    <property type="entry name" value="ADENINE DNA GLYCOSYLASE"/>
    <property type="match status" value="1"/>
</dbReference>
<dbReference type="InterPro" id="IPR044298">
    <property type="entry name" value="MIG/MutY"/>
</dbReference>
<dbReference type="CDD" id="cd00056">
    <property type="entry name" value="ENDO3c"/>
    <property type="match status" value="1"/>
</dbReference>
<dbReference type="InterPro" id="IPR015797">
    <property type="entry name" value="NUDIX_hydrolase-like_dom_sf"/>
</dbReference>
<dbReference type="GO" id="GO:0046872">
    <property type="term" value="F:metal ion binding"/>
    <property type="evidence" value="ECO:0007669"/>
    <property type="project" value="UniProtKB-UniRule"/>
</dbReference>
<dbReference type="NCBIfam" id="TIGR01084">
    <property type="entry name" value="mutY"/>
    <property type="match status" value="1"/>
</dbReference>
<dbReference type="SUPFAM" id="SSF48150">
    <property type="entry name" value="DNA-glycosylase"/>
    <property type="match status" value="1"/>
</dbReference>
<comment type="catalytic activity">
    <reaction evidence="1 14">
        <text>Hydrolyzes free adenine bases from 7,8-dihydro-8-oxoguanine:adenine mismatched double-stranded DNA, leaving an apurinic site.</text>
        <dbReference type="EC" id="3.2.2.31"/>
    </reaction>
</comment>
<keyword evidence="8 14" id="KW-0227">DNA damage</keyword>
<reference evidence="17" key="1">
    <citation type="submission" date="2020-04" db="EMBL/GenBank/DDBJ databases">
        <title>Nitratireductor sp. nov. isolated from mangrove soil.</title>
        <authorList>
            <person name="Ye Y."/>
        </authorList>
    </citation>
    <scope>NUCLEOTIDE SEQUENCE</scope>
    <source>
        <strain evidence="17">SY7</strain>
    </source>
</reference>